<dbReference type="OrthoDB" id="9957946at2"/>
<comment type="caution">
    <text evidence="1">The sequence shown here is derived from an EMBL/GenBank/DDBJ whole genome shotgun (WGS) entry which is preliminary data.</text>
</comment>
<dbReference type="Proteomes" id="UP000054736">
    <property type="component" value="Unassembled WGS sequence"/>
</dbReference>
<gene>
    <name evidence="1" type="ORF">Ldro_1479</name>
</gene>
<dbReference type="EMBL" id="LNXY01000020">
    <property type="protein sequence ID" value="KTC87860.1"/>
    <property type="molecule type" value="Genomic_DNA"/>
</dbReference>
<dbReference type="AlphaFoldDB" id="A0A0W0SX28"/>
<evidence type="ECO:0000313" key="1">
    <source>
        <dbReference type="EMBL" id="KTC87860.1"/>
    </source>
</evidence>
<sequence>MFGTVFDRLISLFAPKEQRSDKNIRTSGWTEETRYQFHPGDLIAAMRLDSAKYSPHGTISLIELASHTTGKGREYFQSNLTTEGGIRGFNLIILPLLVLIRPYLIESYPEIAKFAESLSKRDLKNRFKSPEETKRFIEEIEEKLGKTISVQPLNIPKKVLDHFVIKLQQRLIFKVSTSPLFGLPEPQEEQQCKL</sequence>
<evidence type="ECO:0000313" key="2">
    <source>
        <dbReference type="Proteomes" id="UP000054736"/>
    </source>
</evidence>
<dbReference type="RefSeq" id="WP_058495771.1">
    <property type="nucleotide sequence ID" value="NZ_CAAAIU010000002.1"/>
</dbReference>
<name>A0A0W0SX28_9GAMM</name>
<accession>A0A0W0SX28</accession>
<reference evidence="1 2" key="1">
    <citation type="submission" date="2015-11" db="EMBL/GenBank/DDBJ databases">
        <title>Genomic analysis of 38 Legionella species identifies large and diverse effector repertoires.</title>
        <authorList>
            <person name="Burstein D."/>
            <person name="Amaro F."/>
            <person name="Zusman T."/>
            <person name="Lifshitz Z."/>
            <person name="Cohen O."/>
            <person name="Gilbert J.A."/>
            <person name="Pupko T."/>
            <person name="Shuman H.A."/>
            <person name="Segal G."/>
        </authorList>
    </citation>
    <scope>NUCLEOTIDE SEQUENCE [LARGE SCALE GENOMIC DNA]</scope>
    <source>
        <strain evidence="1 2">ATCC 700990</strain>
    </source>
</reference>
<organism evidence="1 2">
    <name type="scientific">Legionella drozanskii LLAP-1</name>
    <dbReference type="NCBI Taxonomy" id="1212489"/>
    <lineage>
        <taxon>Bacteria</taxon>
        <taxon>Pseudomonadati</taxon>
        <taxon>Pseudomonadota</taxon>
        <taxon>Gammaproteobacteria</taxon>
        <taxon>Legionellales</taxon>
        <taxon>Legionellaceae</taxon>
        <taxon>Legionella</taxon>
    </lineage>
</organism>
<protein>
    <submittedName>
        <fullName evidence="1">Uncharacterized protein</fullName>
    </submittedName>
</protein>
<dbReference type="PATRIC" id="fig|1212489.4.peg.1567"/>
<proteinExistence type="predicted"/>
<keyword evidence="2" id="KW-1185">Reference proteome</keyword>